<reference evidence="2" key="1">
    <citation type="submission" date="2023-03" db="EMBL/GenBank/DDBJ databases">
        <title>Lomoglobus Profundus gen. nov., sp. nov., a novel member of the phylum Verrucomicrobia, isolated from deep-marine sediment of South China Sea.</title>
        <authorList>
            <person name="Ahmad T."/>
            <person name="Ishaq S.E."/>
            <person name="Wang F."/>
        </authorList>
    </citation>
    <scope>NUCLEOTIDE SEQUENCE</scope>
    <source>
        <strain evidence="2">LMO-M01</strain>
    </source>
</reference>
<feature type="region of interest" description="Disordered" evidence="1">
    <location>
        <begin position="18"/>
        <end position="42"/>
    </location>
</feature>
<gene>
    <name evidence="2" type="ORF">PXH66_10515</name>
</gene>
<evidence type="ECO:0000256" key="1">
    <source>
        <dbReference type="SAM" id="MobiDB-lite"/>
    </source>
</evidence>
<dbReference type="Proteomes" id="UP001218638">
    <property type="component" value="Chromosome"/>
</dbReference>
<name>A0AAF0CSL0_9BACT</name>
<accession>A0AAF0CSL0</accession>
<evidence type="ECO:0000313" key="2">
    <source>
        <dbReference type="EMBL" id="WED67282.1"/>
    </source>
</evidence>
<keyword evidence="3" id="KW-1185">Reference proteome</keyword>
<dbReference type="AlphaFoldDB" id="A0AAF0CSL0"/>
<dbReference type="KEGG" id="slom:PXH66_10515"/>
<sequence>MLPPDEAKRQAEKLKRVRENLVNRAEPQETSARPEKTGGGDR</sequence>
<proteinExistence type="predicted"/>
<protein>
    <submittedName>
        <fullName evidence="2">Uncharacterized protein</fullName>
    </submittedName>
</protein>
<dbReference type="EMBL" id="CP119075">
    <property type="protein sequence ID" value="WED67282.1"/>
    <property type="molecule type" value="Genomic_DNA"/>
</dbReference>
<evidence type="ECO:0000313" key="3">
    <source>
        <dbReference type="Proteomes" id="UP001218638"/>
    </source>
</evidence>
<feature type="compositionally biased region" description="Basic and acidic residues" evidence="1">
    <location>
        <begin position="32"/>
        <end position="42"/>
    </location>
</feature>
<organism evidence="2 3">
    <name type="scientific">Synoicihabitans lomoniglobus</name>
    <dbReference type="NCBI Taxonomy" id="2909285"/>
    <lineage>
        <taxon>Bacteria</taxon>
        <taxon>Pseudomonadati</taxon>
        <taxon>Verrucomicrobiota</taxon>
        <taxon>Opitutia</taxon>
        <taxon>Opitutales</taxon>
        <taxon>Opitutaceae</taxon>
        <taxon>Synoicihabitans</taxon>
    </lineage>
</organism>
<dbReference type="RefSeq" id="WP_330928143.1">
    <property type="nucleotide sequence ID" value="NZ_CP119075.1"/>
</dbReference>